<keyword evidence="11" id="KW-1185">Reference proteome</keyword>
<dbReference type="Gene3D" id="1.20.1720.10">
    <property type="entry name" value="Multidrug resistance protein D"/>
    <property type="match status" value="1"/>
</dbReference>
<dbReference type="SUPFAM" id="SSF103473">
    <property type="entry name" value="MFS general substrate transporter"/>
    <property type="match status" value="1"/>
</dbReference>
<dbReference type="InterPro" id="IPR020846">
    <property type="entry name" value="MFS_dom"/>
</dbReference>
<dbReference type="InterPro" id="IPR004638">
    <property type="entry name" value="EmrB-like"/>
</dbReference>
<feature type="transmembrane region" description="Helical" evidence="8">
    <location>
        <begin position="103"/>
        <end position="125"/>
    </location>
</feature>
<evidence type="ECO:0000256" key="6">
    <source>
        <dbReference type="ARBA" id="ARBA00022989"/>
    </source>
</evidence>
<feature type="transmembrane region" description="Helical" evidence="8">
    <location>
        <begin position="331"/>
        <end position="349"/>
    </location>
</feature>
<feature type="transmembrane region" description="Helical" evidence="8">
    <location>
        <begin position="204"/>
        <end position="223"/>
    </location>
</feature>
<reference evidence="10 11" key="1">
    <citation type="submission" date="2018-12" db="EMBL/GenBank/DDBJ databases">
        <title>Amycolatopsis eburnea sp. nov. actinomycete associate with arbuscular mycorrhiza fungal spore.</title>
        <authorList>
            <person name="Lumyong S."/>
            <person name="Chaiya L."/>
        </authorList>
    </citation>
    <scope>NUCLEOTIDE SEQUENCE [LARGE SCALE GENOMIC DNA]</scope>
    <source>
        <strain evidence="10 11">GLM-1</strain>
    </source>
</reference>
<evidence type="ECO:0000256" key="5">
    <source>
        <dbReference type="ARBA" id="ARBA00022692"/>
    </source>
</evidence>
<protein>
    <submittedName>
        <fullName evidence="10">DHA2 family efflux MFS transporter permease subunit</fullName>
    </submittedName>
</protein>
<sequence length="451" mass="45440">MTLTSPATRTGLLTAVFLGSFMALLDVSVVSVALPTMQRTLGAGFSGLQWIVDGYTVALTAVILSGGTLGDRYGRKLVYLSGLTVFTVASVGCALAPTLGWLVAARVVQGFAASAVIPGAVALLAHAFPEPAARARVMGLWGTVAGCALVLGPLVGGPLTDAFGWPSIFLVNVPIGLVAVLTGRRGITESRDPAHGALDLTGQLLGALWIGLLTFAVIEAGRLGASPSVLVTGAVGLAALIAFVVVELRVPHPMLPVRLFARTRFSVAIFAAWSLGFAAYPAVFLIGIYLQQARGATASEAGVQMLPYVLANVAAAFTAGRLSARYGAERLLPVSYAVAAAGSFAFLLLDASTPYWLVAVAFAAAGAGVGLSVTPSNIVGLAGLPGHRSGIASATVNAARQTGTALGVAALGALVAAGPTLPSGLHLAMAVAGLVLLSVTVLTAATLRRAA</sequence>
<feature type="transmembrane region" description="Helical" evidence="8">
    <location>
        <begin position="229"/>
        <end position="246"/>
    </location>
</feature>
<proteinExistence type="inferred from homology"/>
<evidence type="ECO:0000256" key="8">
    <source>
        <dbReference type="SAM" id="Phobius"/>
    </source>
</evidence>
<dbReference type="EMBL" id="RSEC01000036">
    <property type="protein sequence ID" value="RSD19765.1"/>
    <property type="molecule type" value="Genomic_DNA"/>
</dbReference>
<evidence type="ECO:0000256" key="1">
    <source>
        <dbReference type="ARBA" id="ARBA00004651"/>
    </source>
</evidence>
<evidence type="ECO:0000256" key="3">
    <source>
        <dbReference type="ARBA" id="ARBA00022448"/>
    </source>
</evidence>
<evidence type="ECO:0000313" key="11">
    <source>
        <dbReference type="Proteomes" id="UP000267081"/>
    </source>
</evidence>
<dbReference type="Gene3D" id="1.20.1250.20">
    <property type="entry name" value="MFS general substrate transporter like domains"/>
    <property type="match status" value="1"/>
</dbReference>
<evidence type="ECO:0000313" key="10">
    <source>
        <dbReference type="EMBL" id="RSD19765.1"/>
    </source>
</evidence>
<gene>
    <name evidence="10" type="ORF">EIY87_16030</name>
</gene>
<keyword evidence="4" id="KW-1003">Cell membrane</keyword>
<feature type="transmembrane region" description="Helical" evidence="8">
    <location>
        <begin position="162"/>
        <end position="183"/>
    </location>
</feature>
<feature type="transmembrane region" description="Helical" evidence="8">
    <location>
        <begin position="77"/>
        <end position="97"/>
    </location>
</feature>
<dbReference type="NCBIfam" id="TIGR00711">
    <property type="entry name" value="efflux_EmrB"/>
    <property type="match status" value="1"/>
</dbReference>
<feature type="transmembrane region" description="Helical" evidence="8">
    <location>
        <begin position="403"/>
        <end position="421"/>
    </location>
</feature>
<feature type="transmembrane region" description="Helical" evidence="8">
    <location>
        <begin position="355"/>
        <end position="382"/>
    </location>
</feature>
<dbReference type="Pfam" id="PF07690">
    <property type="entry name" value="MFS_1"/>
    <property type="match status" value="1"/>
</dbReference>
<dbReference type="InterPro" id="IPR011701">
    <property type="entry name" value="MFS"/>
</dbReference>
<dbReference type="InterPro" id="IPR036259">
    <property type="entry name" value="MFS_trans_sf"/>
</dbReference>
<feature type="transmembrane region" description="Helical" evidence="8">
    <location>
        <begin position="301"/>
        <end position="319"/>
    </location>
</feature>
<feature type="transmembrane region" description="Helical" evidence="8">
    <location>
        <begin position="47"/>
        <end position="65"/>
    </location>
</feature>
<dbReference type="OrthoDB" id="9781469at2"/>
<dbReference type="GO" id="GO:0005886">
    <property type="term" value="C:plasma membrane"/>
    <property type="evidence" value="ECO:0007669"/>
    <property type="project" value="UniProtKB-SubCell"/>
</dbReference>
<feature type="domain" description="Major facilitator superfamily (MFS) profile" evidence="9">
    <location>
        <begin position="12"/>
        <end position="448"/>
    </location>
</feature>
<keyword evidence="7 8" id="KW-0472">Membrane</keyword>
<organism evidence="10 11">
    <name type="scientific">Amycolatopsis eburnea</name>
    <dbReference type="NCBI Taxonomy" id="2267691"/>
    <lineage>
        <taxon>Bacteria</taxon>
        <taxon>Bacillati</taxon>
        <taxon>Actinomycetota</taxon>
        <taxon>Actinomycetes</taxon>
        <taxon>Pseudonocardiales</taxon>
        <taxon>Pseudonocardiaceae</taxon>
        <taxon>Amycolatopsis</taxon>
    </lineage>
</organism>
<evidence type="ECO:0000256" key="4">
    <source>
        <dbReference type="ARBA" id="ARBA00022475"/>
    </source>
</evidence>
<keyword evidence="6 8" id="KW-1133">Transmembrane helix</keyword>
<feature type="transmembrane region" description="Helical" evidence="8">
    <location>
        <begin position="12"/>
        <end position="35"/>
    </location>
</feature>
<feature type="transmembrane region" description="Helical" evidence="8">
    <location>
        <begin position="427"/>
        <end position="447"/>
    </location>
</feature>
<evidence type="ECO:0000256" key="7">
    <source>
        <dbReference type="ARBA" id="ARBA00023136"/>
    </source>
</evidence>
<accession>A0A427TBG1</accession>
<feature type="transmembrane region" description="Helical" evidence="8">
    <location>
        <begin position="137"/>
        <end position="156"/>
    </location>
</feature>
<dbReference type="Proteomes" id="UP000267081">
    <property type="component" value="Unassembled WGS sequence"/>
</dbReference>
<dbReference type="CDD" id="cd17321">
    <property type="entry name" value="MFS_MMR_MDR_like"/>
    <property type="match status" value="1"/>
</dbReference>
<evidence type="ECO:0000259" key="9">
    <source>
        <dbReference type="PROSITE" id="PS50850"/>
    </source>
</evidence>
<dbReference type="PROSITE" id="PS50850">
    <property type="entry name" value="MFS"/>
    <property type="match status" value="1"/>
</dbReference>
<dbReference type="PANTHER" id="PTHR42718:SF9">
    <property type="entry name" value="MAJOR FACILITATOR SUPERFAMILY MULTIDRUG TRANSPORTER MFSC"/>
    <property type="match status" value="1"/>
</dbReference>
<evidence type="ECO:0000256" key="2">
    <source>
        <dbReference type="ARBA" id="ARBA00008537"/>
    </source>
</evidence>
<dbReference type="GO" id="GO:0022857">
    <property type="term" value="F:transmembrane transporter activity"/>
    <property type="evidence" value="ECO:0007669"/>
    <property type="project" value="InterPro"/>
</dbReference>
<dbReference type="AlphaFoldDB" id="A0A427TBG1"/>
<keyword evidence="3" id="KW-0813">Transport</keyword>
<comment type="caution">
    <text evidence="10">The sequence shown here is derived from an EMBL/GenBank/DDBJ whole genome shotgun (WGS) entry which is preliminary data.</text>
</comment>
<name>A0A427TBG1_9PSEU</name>
<keyword evidence="5 8" id="KW-0812">Transmembrane</keyword>
<feature type="transmembrane region" description="Helical" evidence="8">
    <location>
        <begin position="267"/>
        <end position="289"/>
    </location>
</feature>
<dbReference type="RefSeq" id="WP_125308682.1">
    <property type="nucleotide sequence ID" value="NZ_RSEC01000036.1"/>
</dbReference>
<dbReference type="PANTHER" id="PTHR42718">
    <property type="entry name" value="MAJOR FACILITATOR SUPERFAMILY MULTIDRUG TRANSPORTER MFSC"/>
    <property type="match status" value="1"/>
</dbReference>
<comment type="subcellular location">
    <subcellularLocation>
        <location evidence="1">Cell membrane</location>
        <topology evidence="1">Multi-pass membrane protein</topology>
    </subcellularLocation>
</comment>
<comment type="similarity">
    <text evidence="2">Belongs to the major facilitator superfamily. EmrB family.</text>
</comment>